<sequence>MAPTGNPTPARILVLISGSGSNLQALIDSCNTDALPNASIVRVISDRKDAYGLKRAQENNIPTTYHGVLPYKKKYPDDSAEKKYEKARVAYDADLAQLVLADHPDIVVCAGFMRIVSPAFLNPLHESLVPIINLHPALHGDLVGAHCIKRAWDEFQAGERTKTGVMVHYVIAEVDMGVPIVQQEVGIEGCATLEELEGRIHGVEHGLIVEGTRRVVEKGREGKIQQPFRAISTAAVPQAASLGRSSTLSIPYPPPRHREEVEPAERSSAVHGLPPHRKGYPNPEATDGSYSTGSFPKAAGLVWSTTLPVWKRRHLAFDC</sequence>
<evidence type="ECO:0000256" key="4">
    <source>
        <dbReference type="ARBA" id="ARBA00022679"/>
    </source>
</evidence>
<evidence type="ECO:0000256" key="10">
    <source>
        <dbReference type="SAM" id="MobiDB-lite"/>
    </source>
</evidence>
<proteinExistence type="inferred from homology"/>
<comment type="pathway">
    <text evidence="1">Purine metabolism; IMP biosynthesis via de novo pathway; N(2)-formyl-N(1)-(5-phospho-D-ribosyl)glycinamide from N(1)-(5-phospho-D-ribosyl)glycinamide (10-formyl THF route): step 1/1.</text>
</comment>
<dbReference type="GeneID" id="89923513"/>
<dbReference type="PROSITE" id="PS00373">
    <property type="entry name" value="GART"/>
    <property type="match status" value="1"/>
</dbReference>
<keyword evidence="5" id="KW-0658">Purine biosynthesis</keyword>
<accession>A0AAV9PKV7</accession>
<dbReference type="EMBL" id="JAVRRT010000003">
    <property type="protein sequence ID" value="KAK5173485.1"/>
    <property type="molecule type" value="Genomic_DNA"/>
</dbReference>
<dbReference type="PANTHER" id="PTHR43369">
    <property type="entry name" value="PHOSPHORIBOSYLGLYCINAMIDE FORMYLTRANSFERASE"/>
    <property type="match status" value="1"/>
</dbReference>
<name>A0AAV9PKV7_9PEZI</name>
<evidence type="ECO:0000313" key="13">
    <source>
        <dbReference type="Proteomes" id="UP001337655"/>
    </source>
</evidence>
<dbReference type="RefSeq" id="XP_064662180.1">
    <property type="nucleotide sequence ID" value="XM_064799425.1"/>
</dbReference>
<dbReference type="InterPro" id="IPR004607">
    <property type="entry name" value="GART"/>
</dbReference>
<protein>
    <recommendedName>
        <fullName evidence="3">Phosphoribosylglycinamide formyltransferase</fullName>
        <ecNumber evidence="2">2.1.2.2</ecNumber>
    </recommendedName>
    <alternativeName>
        <fullName evidence="8">5'-phosphoribosylglycinamide transformylase</fullName>
    </alternativeName>
    <alternativeName>
        <fullName evidence="7">GAR transformylase</fullName>
    </alternativeName>
</protein>
<keyword evidence="13" id="KW-1185">Reference proteome</keyword>
<comment type="catalytic activity">
    <reaction evidence="9">
        <text>N(1)-(5-phospho-beta-D-ribosyl)glycinamide + (6R)-10-formyltetrahydrofolate = N(2)-formyl-N(1)-(5-phospho-beta-D-ribosyl)glycinamide + (6S)-5,6,7,8-tetrahydrofolate + H(+)</text>
        <dbReference type="Rhea" id="RHEA:15053"/>
        <dbReference type="ChEBI" id="CHEBI:15378"/>
        <dbReference type="ChEBI" id="CHEBI:57453"/>
        <dbReference type="ChEBI" id="CHEBI:143788"/>
        <dbReference type="ChEBI" id="CHEBI:147286"/>
        <dbReference type="ChEBI" id="CHEBI:195366"/>
        <dbReference type="EC" id="2.1.2.2"/>
    </reaction>
</comment>
<dbReference type="CDD" id="cd08645">
    <property type="entry name" value="FMT_core_GART"/>
    <property type="match status" value="1"/>
</dbReference>
<evidence type="ECO:0000256" key="1">
    <source>
        <dbReference type="ARBA" id="ARBA00005054"/>
    </source>
</evidence>
<feature type="compositionally biased region" description="Basic and acidic residues" evidence="10">
    <location>
        <begin position="256"/>
        <end position="265"/>
    </location>
</feature>
<dbReference type="Proteomes" id="UP001337655">
    <property type="component" value="Unassembled WGS sequence"/>
</dbReference>
<dbReference type="FunFam" id="3.40.50.170:FF:000009">
    <property type="entry name" value="Phosphoribosylglycinamide formyltransferase (Eurofung)"/>
    <property type="match status" value="1"/>
</dbReference>
<dbReference type="GO" id="GO:0005737">
    <property type="term" value="C:cytoplasm"/>
    <property type="evidence" value="ECO:0007669"/>
    <property type="project" value="TreeGrafter"/>
</dbReference>
<dbReference type="SUPFAM" id="SSF53328">
    <property type="entry name" value="Formyltransferase"/>
    <property type="match status" value="1"/>
</dbReference>
<feature type="region of interest" description="Disordered" evidence="10">
    <location>
        <begin position="245"/>
        <end position="291"/>
    </location>
</feature>
<evidence type="ECO:0000256" key="2">
    <source>
        <dbReference type="ARBA" id="ARBA00012254"/>
    </source>
</evidence>
<dbReference type="Gene3D" id="3.40.50.170">
    <property type="entry name" value="Formyl transferase, N-terminal domain"/>
    <property type="match status" value="1"/>
</dbReference>
<evidence type="ECO:0000256" key="7">
    <source>
        <dbReference type="ARBA" id="ARBA00041324"/>
    </source>
</evidence>
<dbReference type="InterPro" id="IPR002376">
    <property type="entry name" value="Formyl_transf_N"/>
</dbReference>
<evidence type="ECO:0000256" key="6">
    <source>
        <dbReference type="ARBA" id="ARBA00038440"/>
    </source>
</evidence>
<dbReference type="HAMAP" id="MF_01930">
    <property type="entry name" value="PurN"/>
    <property type="match status" value="1"/>
</dbReference>
<evidence type="ECO:0000259" key="11">
    <source>
        <dbReference type="Pfam" id="PF00551"/>
    </source>
</evidence>
<dbReference type="InterPro" id="IPR036477">
    <property type="entry name" value="Formyl_transf_N_sf"/>
</dbReference>
<dbReference type="InterPro" id="IPR001555">
    <property type="entry name" value="GART_AS"/>
</dbReference>
<evidence type="ECO:0000313" key="12">
    <source>
        <dbReference type="EMBL" id="KAK5173485.1"/>
    </source>
</evidence>
<evidence type="ECO:0000256" key="5">
    <source>
        <dbReference type="ARBA" id="ARBA00022755"/>
    </source>
</evidence>
<evidence type="ECO:0000256" key="3">
    <source>
        <dbReference type="ARBA" id="ARBA00022076"/>
    </source>
</evidence>
<evidence type="ECO:0000256" key="9">
    <source>
        <dbReference type="ARBA" id="ARBA00047664"/>
    </source>
</evidence>
<dbReference type="PANTHER" id="PTHR43369:SF2">
    <property type="entry name" value="PHOSPHORIBOSYLGLYCINAMIDE FORMYLTRANSFERASE"/>
    <property type="match status" value="1"/>
</dbReference>
<dbReference type="NCBIfam" id="TIGR00639">
    <property type="entry name" value="PurN"/>
    <property type="match status" value="1"/>
</dbReference>
<comment type="similarity">
    <text evidence="6">Belongs to the GART family.</text>
</comment>
<dbReference type="EC" id="2.1.2.2" evidence="2"/>
<reference evidence="12 13" key="1">
    <citation type="submission" date="2023-08" db="EMBL/GenBank/DDBJ databases">
        <title>Black Yeasts Isolated from many extreme environments.</title>
        <authorList>
            <person name="Coleine C."/>
            <person name="Stajich J.E."/>
            <person name="Selbmann L."/>
        </authorList>
    </citation>
    <scope>NUCLEOTIDE SEQUENCE [LARGE SCALE GENOMIC DNA]</scope>
    <source>
        <strain evidence="12 13">CCFEE 5935</strain>
    </source>
</reference>
<keyword evidence="4 12" id="KW-0808">Transferase</keyword>
<dbReference type="GO" id="GO:0006189">
    <property type="term" value="P:'de novo' IMP biosynthetic process"/>
    <property type="evidence" value="ECO:0007669"/>
    <property type="project" value="InterPro"/>
</dbReference>
<evidence type="ECO:0000256" key="8">
    <source>
        <dbReference type="ARBA" id="ARBA00041682"/>
    </source>
</evidence>
<dbReference type="GO" id="GO:0004644">
    <property type="term" value="F:phosphoribosylglycinamide formyltransferase activity"/>
    <property type="evidence" value="ECO:0007669"/>
    <property type="project" value="UniProtKB-EC"/>
</dbReference>
<dbReference type="AlphaFoldDB" id="A0AAV9PKV7"/>
<dbReference type="Pfam" id="PF00551">
    <property type="entry name" value="Formyl_trans_N"/>
    <property type="match status" value="1"/>
</dbReference>
<organism evidence="12 13">
    <name type="scientific">Saxophila tyrrhenica</name>
    <dbReference type="NCBI Taxonomy" id="1690608"/>
    <lineage>
        <taxon>Eukaryota</taxon>
        <taxon>Fungi</taxon>
        <taxon>Dikarya</taxon>
        <taxon>Ascomycota</taxon>
        <taxon>Pezizomycotina</taxon>
        <taxon>Dothideomycetes</taxon>
        <taxon>Dothideomycetidae</taxon>
        <taxon>Mycosphaerellales</taxon>
        <taxon>Extremaceae</taxon>
        <taxon>Saxophila</taxon>
    </lineage>
</organism>
<feature type="domain" description="Formyl transferase N-terminal" evidence="11">
    <location>
        <begin position="11"/>
        <end position="210"/>
    </location>
</feature>
<gene>
    <name evidence="12" type="primary">ade5</name>
    <name evidence="12" type="ORF">LTR77_002166</name>
</gene>
<comment type="caution">
    <text evidence="12">The sequence shown here is derived from an EMBL/GenBank/DDBJ whole genome shotgun (WGS) entry which is preliminary data.</text>
</comment>